<evidence type="ECO:0000313" key="2">
    <source>
        <dbReference type="Proteomes" id="UP001165488"/>
    </source>
</evidence>
<comment type="caution">
    <text evidence="1">The sequence shown here is derived from an EMBL/GenBank/DDBJ whole genome shotgun (WGS) entry which is preliminary data.</text>
</comment>
<feature type="non-terminal residue" evidence="1">
    <location>
        <position position="1"/>
    </location>
</feature>
<proteinExistence type="predicted"/>
<evidence type="ECO:0008006" key="3">
    <source>
        <dbReference type="Google" id="ProtNLM"/>
    </source>
</evidence>
<dbReference type="RefSeq" id="WP_241276701.1">
    <property type="nucleotide sequence ID" value="NZ_JAKZGS010000045.1"/>
</dbReference>
<gene>
    <name evidence="1" type="ORF">MM236_19630</name>
</gene>
<keyword evidence="2" id="KW-1185">Reference proteome</keyword>
<accession>A0ABS9UUA5</accession>
<reference evidence="1" key="1">
    <citation type="submission" date="2022-03" db="EMBL/GenBank/DDBJ databases">
        <title>De novo assembled genomes of Belliella spp. (Cyclobacteriaceae) strains.</title>
        <authorList>
            <person name="Szabo A."/>
            <person name="Korponai K."/>
            <person name="Felfoldi T."/>
        </authorList>
    </citation>
    <scope>NUCLEOTIDE SEQUENCE</scope>
    <source>
        <strain evidence="1">DSM 107340</strain>
    </source>
</reference>
<protein>
    <recommendedName>
        <fullName evidence="3">Cadherin domain-containing protein</fullName>
    </recommendedName>
</protein>
<name>A0ABS9UUA5_9BACT</name>
<organism evidence="1 2">
    <name type="scientific">Belliella calami</name>
    <dbReference type="NCBI Taxonomy" id="2923436"/>
    <lineage>
        <taxon>Bacteria</taxon>
        <taxon>Pseudomonadati</taxon>
        <taxon>Bacteroidota</taxon>
        <taxon>Cytophagia</taxon>
        <taxon>Cytophagales</taxon>
        <taxon>Cyclobacteriaceae</taxon>
        <taxon>Belliella</taxon>
    </lineage>
</organism>
<sequence>ANYDIEFRGSEFEILAAEIEMVMQPSPIATIWGVDPALPNTITVMTTDGQFLELPITWDLQTLYIFGNGDYPLTAAINLPSGILNSQGLVAGIVVTVLPKPAPEDILLDNNSFEAEVSQAIIAVGNLTVVDPLDNQHEITLADLAFDNVYFQIDNGTLFWNSEERAEGRREFKILVRVKDRDGNIIEKEFSIIRNRTSVSN</sequence>
<dbReference type="Proteomes" id="UP001165488">
    <property type="component" value="Unassembled WGS sequence"/>
</dbReference>
<dbReference type="EMBL" id="JAKZGS010000045">
    <property type="protein sequence ID" value="MCH7400212.1"/>
    <property type="molecule type" value="Genomic_DNA"/>
</dbReference>
<evidence type="ECO:0000313" key="1">
    <source>
        <dbReference type="EMBL" id="MCH7400212.1"/>
    </source>
</evidence>
<feature type="non-terminal residue" evidence="1">
    <location>
        <position position="201"/>
    </location>
</feature>